<proteinExistence type="inferred from homology"/>
<dbReference type="PANTHER" id="PTHR46118">
    <property type="entry name" value="PROTEIN ABHD11"/>
    <property type="match status" value="1"/>
</dbReference>
<dbReference type="Gene3D" id="3.40.50.1820">
    <property type="entry name" value="alpha/beta hydrolase"/>
    <property type="match status" value="1"/>
</dbReference>
<dbReference type="PANTHER" id="PTHR46118:SF4">
    <property type="entry name" value="PROTEIN ABHD11"/>
    <property type="match status" value="1"/>
</dbReference>
<evidence type="ECO:0000256" key="2">
    <source>
        <dbReference type="ARBA" id="ARBA00022801"/>
    </source>
</evidence>
<evidence type="ECO:0000313" key="4">
    <source>
        <dbReference type="EMBL" id="CAD9234712.1"/>
    </source>
</evidence>
<evidence type="ECO:0000256" key="1">
    <source>
        <dbReference type="ARBA" id="ARBA00008645"/>
    </source>
</evidence>
<gene>
    <name evidence="4" type="ORF">CCAE0312_LOCUS6802</name>
</gene>
<dbReference type="InterPro" id="IPR000073">
    <property type="entry name" value="AB_hydrolase_1"/>
</dbReference>
<keyword evidence="2" id="KW-0378">Hydrolase</keyword>
<sequence length="302" mass="33836">MCDSTNWDLHSVRIGPKRQSVTEERNKVVFLHGLLGSVGTYRSLLRRQDFLPDHEIMAVDLRNHGGSPHLSGKMTIPELEADVVRWLRKREESSFNPGIAKGGDASTVLDQGHPPVTLLGHSLGGKVAMRLAMTSPHLVERLVVVDIAPRHYSLVGSCSAEAVHAMRMLDLRTLKSRVEADEGLKRLGVRDAGVRMFLLTNLVHDKSDVQTRFSWRVNIETINDSIEELHGFPEDVLLLPPFRKPTLFVRGENSNFVRSERDGDLIQRLFPNSAIKTVPHAGHWVQADAPDEFVRVVNEFLG</sequence>
<dbReference type="InterPro" id="IPR029058">
    <property type="entry name" value="AB_hydrolase_fold"/>
</dbReference>
<comment type="similarity">
    <text evidence="1">Belongs to the AB hydrolase superfamily.</text>
</comment>
<organism evidence="4">
    <name type="scientific">Compsopogon caeruleus</name>
    <dbReference type="NCBI Taxonomy" id="31354"/>
    <lineage>
        <taxon>Eukaryota</taxon>
        <taxon>Rhodophyta</taxon>
        <taxon>Compsopogonophyceae</taxon>
        <taxon>Compsopogonales</taxon>
        <taxon>Compsopogonaceae</taxon>
        <taxon>Compsopogon</taxon>
    </lineage>
</organism>
<name>A0A7S1TFG1_9RHOD</name>
<protein>
    <recommendedName>
        <fullName evidence="3">AB hydrolase-1 domain-containing protein</fullName>
    </recommendedName>
</protein>
<dbReference type="Pfam" id="PF12697">
    <property type="entry name" value="Abhydrolase_6"/>
    <property type="match status" value="1"/>
</dbReference>
<dbReference type="EMBL" id="HBGH01012246">
    <property type="protein sequence ID" value="CAD9234712.1"/>
    <property type="molecule type" value="Transcribed_RNA"/>
</dbReference>
<accession>A0A7S1TFG1</accession>
<dbReference type="SUPFAM" id="SSF53474">
    <property type="entry name" value="alpha/beta-Hydrolases"/>
    <property type="match status" value="1"/>
</dbReference>
<feature type="domain" description="AB hydrolase-1" evidence="3">
    <location>
        <begin position="28"/>
        <end position="295"/>
    </location>
</feature>
<dbReference type="GO" id="GO:0016787">
    <property type="term" value="F:hydrolase activity"/>
    <property type="evidence" value="ECO:0007669"/>
    <property type="project" value="UniProtKB-KW"/>
</dbReference>
<reference evidence="4" key="1">
    <citation type="submission" date="2021-01" db="EMBL/GenBank/DDBJ databases">
        <authorList>
            <person name="Corre E."/>
            <person name="Pelletier E."/>
            <person name="Niang G."/>
            <person name="Scheremetjew M."/>
            <person name="Finn R."/>
            <person name="Kale V."/>
            <person name="Holt S."/>
            <person name="Cochrane G."/>
            <person name="Meng A."/>
            <person name="Brown T."/>
            <person name="Cohen L."/>
        </authorList>
    </citation>
    <scope>NUCLEOTIDE SEQUENCE</scope>
    <source>
        <strain evidence="4">SAG 36.94</strain>
    </source>
</reference>
<evidence type="ECO:0000259" key="3">
    <source>
        <dbReference type="Pfam" id="PF12697"/>
    </source>
</evidence>
<dbReference type="AlphaFoldDB" id="A0A7S1TFG1"/>